<evidence type="ECO:0000256" key="4">
    <source>
        <dbReference type="ARBA" id="ARBA00022729"/>
    </source>
</evidence>
<dbReference type="InterPro" id="IPR022041">
    <property type="entry name" value="Methyltransf_FA"/>
</dbReference>
<evidence type="ECO:0000256" key="5">
    <source>
        <dbReference type="ARBA" id="ARBA00022737"/>
    </source>
</evidence>
<accession>R7V9A7</accession>
<evidence type="ECO:0000256" key="7">
    <source>
        <dbReference type="ARBA" id="ARBA00023157"/>
    </source>
</evidence>
<dbReference type="Pfam" id="PF12248">
    <property type="entry name" value="Methyltransf_FA"/>
    <property type="match status" value="1"/>
</dbReference>
<dbReference type="GO" id="GO:0005576">
    <property type="term" value="C:extracellular region"/>
    <property type="evidence" value="ECO:0007669"/>
    <property type="project" value="UniProtKB-SubCell"/>
</dbReference>
<evidence type="ECO:0000256" key="9">
    <source>
        <dbReference type="SAM" id="MobiDB-lite"/>
    </source>
</evidence>
<keyword evidence="10" id="KW-1133">Transmembrane helix</keyword>
<feature type="region of interest" description="Disordered" evidence="9">
    <location>
        <begin position="654"/>
        <end position="681"/>
    </location>
</feature>
<evidence type="ECO:0000256" key="3">
    <source>
        <dbReference type="ARBA" id="ARBA00022536"/>
    </source>
</evidence>
<dbReference type="PANTHER" id="PTHR22906">
    <property type="entry name" value="PROPERDIN"/>
    <property type="match status" value="1"/>
</dbReference>
<keyword evidence="14" id="KW-1185">Reference proteome</keyword>
<gene>
    <name evidence="12" type="ORF">CAPTEDRAFT_224576</name>
</gene>
<dbReference type="SUPFAM" id="SSF82895">
    <property type="entry name" value="TSP-1 type 1 repeat"/>
    <property type="match status" value="7"/>
</dbReference>
<dbReference type="EMBL" id="KB293808">
    <property type="protein sequence ID" value="ELU15433.1"/>
    <property type="molecule type" value="Genomic_DNA"/>
</dbReference>
<keyword evidence="6" id="KW-0106">Calcium</keyword>
<dbReference type="OMA" id="PNAYSYH"/>
<dbReference type="Proteomes" id="UP000014760">
    <property type="component" value="Unassembled WGS sequence"/>
</dbReference>
<organism evidence="12">
    <name type="scientific">Capitella teleta</name>
    <name type="common">Polychaete worm</name>
    <dbReference type="NCBI Taxonomy" id="283909"/>
    <lineage>
        <taxon>Eukaryota</taxon>
        <taxon>Metazoa</taxon>
        <taxon>Spiralia</taxon>
        <taxon>Lophotrochozoa</taxon>
        <taxon>Annelida</taxon>
        <taxon>Polychaeta</taxon>
        <taxon>Sedentaria</taxon>
        <taxon>Scolecida</taxon>
        <taxon>Capitellidae</taxon>
        <taxon>Capitella</taxon>
    </lineage>
</organism>
<evidence type="ECO:0000259" key="11">
    <source>
        <dbReference type="Pfam" id="PF12248"/>
    </source>
</evidence>
<keyword evidence="10" id="KW-0812">Transmembrane</keyword>
<dbReference type="EMBL" id="AMQN01000647">
    <property type="status" value="NOT_ANNOTATED_CDS"/>
    <property type="molecule type" value="Genomic_DNA"/>
</dbReference>
<keyword evidence="8" id="KW-0325">Glycoprotein</keyword>
<dbReference type="SMART" id="SM00209">
    <property type="entry name" value="TSP1"/>
    <property type="match status" value="7"/>
</dbReference>
<evidence type="ECO:0000256" key="8">
    <source>
        <dbReference type="ARBA" id="ARBA00023180"/>
    </source>
</evidence>
<dbReference type="EnsemblMetazoa" id="CapteT224576">
    <property type="protein sequence ID" value="CapteP224576"/>
    <property type="gene ID" value="CapteG224576"/>
</dbReference>
<evidence type="ECO:0000313" key="13">
    <source>
        <dbReference type="EnsemblMetazoa" id="CapteP224576"/>
    </source>
</evidence>
<reference evidence="12 14" key="2">
    <citation type="journal article" date="2013" name="Nature">
        <title>Insights into bilaterian evolution from three spiralian genomes.</title>
        <authorList>
            <person name="Simakov O."/>
            <person name="Marletaz F."/>
            <person name="Cho S.J."/>
            <person name="Edsinger-Gonzales E."/>
            <person name="Havlak P."/>
            <person name="Hellsten U."/>
            <person name="Kuo D.H."/>
            <person name="Larsson T."/>
            <person name="Lv J."/>
            <person name="Arendt D."/>
            <person name="Savage R."/>
            <person name="Osoegawa K."/>
            <person name="de Jong P."/>
            <person name="Grimwood J."/>
            <person name="Chapman J.A."/>
            <person name="Shapiro H."/>
            <person name="Aerts A."/>
            <person name="Otillar R.P."/>
            <person name="Terry A.Y."/>
            <person name="Boore J.L."/>
            <person name="Grigoriev I.V."/>
            <person name="Lindberg D.R."/>
            <person name="Seaver E.C."/>
            <person name="Weisblat D.A."/>
            <person name="Putnam N.H."/>
            <person name="Rokhsar D.S."/>
        </authorList>
    </citation>
    <scope>NUCLEOTIDE SEQUENCE</scope>
    <source>
        <strain evidence="12 14">I ESC-2004</strain>
    </source>
</reference>
<feature type="compositionally biased region" description="Basic residues" evidence="9">
    <location>
        <begin position="654"/>
        <end position="667"/>
    </location>
</feature>
<dbReference type="FunFam" id="2.20.100.10:FF:000067">
    <property type="entry name" value="Hemicentin 1"/>
    <property type="match status" value="1"/>
</dbReference>
<evidence type="ECO:0000313" key="12">
    <source>
        <dbReference type="EMBL" id="ELU15433.1"/>
    </source>
</evidence>
<dbReference type="FunFam" id="2.20.100.10:FF:000007">
    <property type="entry name" value="Thrombospondin 1"/>
    <property type="match status" value="5"/>
</dbReference>
<evidence type="ECO:0000256" key="10">
    <source>
        <dbReference type="SAM" id="Phobius"/>
    </source>
</evidence>
<feature type="domain" description="Farnesoic acid O-methyl transferase" evidence="11">
    <location>
        <begin position="50"/>
        <end position="183"/>
    </location>
</feature>
<dbReference type="AlphaFoldDB" id="R7V9A7"/>
<dbReference type="PRINTS" id="PR01705">
    <property type="entry name" value="TSP1REPEAT"/>
</dbReference>
<protein>
    <recommendedName>
        <fullName evidence="11">Farnesoic acid O-methyl transferase domain-containing protein</fullName>
    </recommendedName>
</protein>
<evidence type="ECO:0000256" key="2">
    <source>
        <dbReference type="ARBA" id="ARBA00022525"/>
    </source>
</evidence>
<dbReference type="PANTHER" id="PTHR22906:SF21">
    <property type="entry name" value="SEMA DOMAIN-CONTAINING PROTEIN"/>
    <property type="match status" value="1"/>
</dbReference>
<reference evidence="13" key="3">
    <citation type="submission" date="2015-06" db="UniProtKB">
        <authorList>
            <consortium name="EnsemblMetazoa"/>
        </authorList>
    </citation>
    <scope>IDENTIFICATION</scope>
</reference>
<dbReference type="FunFam" id="2.20.100.10:FF:000002">
    <property type="entry name" value="Unc-5 netrin receptor C"/>
    <property type="match status" value="1"/>
</dbReference>
<dbReference type="InterPro" id="IPR000884">
    <property type="entry name" value="TSP1_rpt"/>
</dbReference>
<evidence type="ECO:0000256" key="6">
    <source>
        <dbReference type="ARBA" id="ARBA00022837"/>
    </source>
</evidence>
<dbReference type="OrthoDB" id="446173at2759"/>
<dbReference type="STRING" id="283909.R7V9A7"/>
<dbReference type="Pfam" id="PF00090">
    <property type="entry name" value="TSP_1"/>
    <property type="match status" value="7"/>
</dbReference>
<reference evidence="14" key="1">
    <citation type="submission" date="2012-12" db="EMBL/GenBank/DDBJ databases">
        <authorList>
            <person name="Hellsten U."/>
            <person name="Grimwood J."/>
            <person name="Chapman J.A."/>
            <person name="Shapiro H."/>
            <person name="Aerts A."/>
            <person name="Otillar R.P."/>
            <person name="Terry A.Y."/>
            <person name="Boore J.L."/>
            <person name="Simakov O."/>
            <person name="Marletaz F."/>
            <person name="Cho S.-J."/>
            <person name="Edsinger-Gonzales E."/>
            <person name="Havlak P."/>
            <person name="Kuo D.-H."/>
            <person name="Larsson T."/>
            <person name="Lv J."/>
            <person name="Arendt D."/>
            <person name="Savage R."/>
            <person name="Osoegawa K."/>
            <person name="de Jong P."/>
            <person name="Lindberg D.R."/>
            <person name="Seaver E.C."/>
            <person name="Weisblat D.A."/>
            <person name="Putnam N.H."/>
            <person name="Grigoriev I.V."/>
            <person name="Rokhsar D.S."/>
        </authorList>
    </citation>
    <scope>NUCLEOTIDE SEQUENCE</scope>
    <source>
        <strain evidence="14">I ESC-2004</strain>
    </source>
</reference>
<keyword evidence="5" id="KW-0677">Repeat</keyword>
<keyword evidence="4" id="KW-0732">Signal</keyword>
<feature type="transmembrane region" description="Helical" evidence="10">
    <location>
        <begin position="603"/>
        <end position="628"/>
    </location>
</feature>
<keyword evidence="2" id="KW-0964">Secreted</keyword>
<proteinExistence type="predicted"/>
<keyword evidence="10" id="KW-0472">Membrane</keyword>
<dbReference type="InterPro" id="IPR036383">
    <property type="entry name" value="TSP1_rpt_sf"/>
</dbReference>
<keyword evidence="7" id="KW-1015">Disulfide bond</keyword>
<name>R7V9A7_CAPTE</name>
<sequence>MMNEVFVDARSFLRLCIVTKIQAISFLVLMLQSSGEPVHIFTKRVYKYVDDYGVTFDPAHPNISFAIKSGDDAHLMLSNTKQNDESYEVLIGSWRNTRSAIRKCIKTYTCNLKEDHLERVLNATEYLPFWVAWPEVDTGTNITVGKGVVPFEETFLHWTDPDGHRINYIGISSGLFSNGTWVFGHVDGGWSNWGIWSECSTSCGPGVQLRSRTCDDPSPEYGGAECPGSAEDQQQCSVAGCAINGNWGAWGGWSTCSFTCGGGIQQRTRTCSDPAPQYGGQECDGATGEQEARTCNHDECPVHGAWSSWEDWTSCSASCGPGVSIRTRLCDNPTPLNGGESCEGNQEESDACVDIPCPVDGNWSAWSAWSECSASCNHGNRTHFRSCDNPTPAYNGLPCEGEAEAQEECFIEYCPVDGGWSEWSNWTECSETCGLATKVRFRVCDDPSPAYGGNNCSGSDNETVNCEWINCEVNGSWASWNHWSDCSVSCGLGLTTRTRNCSDPPPMYGGLICAGEFSDNTTCNDGPCPIDGSWSPWGYWGECSATCGGGLKTRSRTCTNPQPLHDGTQCVGNDRVNITCNILDCSESMSEDEKEETTEADGAVTIGIIGVVLCASILGAVVVLDIATIHRHLAFMKRNIDDFLYRRGWKKRKVGTRRSRRKSSRRKVKEESPSENCDQEPVDTGQVAIRVDGDGHIGSPMPPNNALTAQLDVNGLRGQGPSRFVGRNNIAENNLNSVDLKNFDSRYHKALNNYSNLEFSQTQL</sequence>
<dbReference type="PROSITE" id="PS50092">
    <property type="entry name" value="TSP1"/>
    <property type="match status" value="7"/>
</dbReference>
<evidence type="ECO:0000256" key="1">
    <source>
        <dbReference type="ARBA" id="ARBA00004239"/>
    </source>
</evidence>
<dbReference type="Gene3D" id="2.20.100.10">
    <property type="entry name" value="Thrombospondin type-1 (TSP1) repeat"/>
    <property type="match status" value="7"/>
</dbReference>
<dbReference type="HOGENOM" id="CLU_365347_0_0_1"/>
<evidence type="ECO:0000313" key="14">
    <source>
        <dbReference type="Proteomes" id="UP000014760"/>
    </source>
</evidence>
<comment type="subcellular location">
    <subcellularLocation>
        <location evidence="1">Secreted</location>
        <location evidence="1">Extracellular space</location>
    </subcellularLocation>
</comment>
<keyword evidence="3" id="KW-0245">EGF-like domain</keyword>
<dbReference type="InterPro" id="IPR052065">
    <property type="entry name" value="Compl_asym_regulator"/>
</dbReference>